<accession>A0A1Y1WFJ1</accession>
<dbReference type="Proteomes" id="UP000193922">
    <property type="component" value="Unassembled WGS sequence"/>
</dbReference>
<dbReference type="EMBL" id="MCFD01000003">
    <property type="protein sequence ID" value="ORX72331.1"/>
    <property type="molecule type" value="Genomic_DNA"/>
</dbReference>
<reference evidence="1 2" key="1">
    <citation type="submission" date="2016-07" db="EMBL/GenBank/DDBJ databases">
        <title>Pervasive Adenine N6-methylation of Active Genes in Fungi.</title>
        <authorList>
            <consortium name="DOE Joint Genome Institute"/>
            <person name="Mondo S.J."/>
            <person name="Dannebaum R.O."/>
            <person name="Kuo R.C."/>
            <person name="Labutti K."/>
            <person name="Haridas S."/>
            <person name="Kuo A."/>
            <person name="Salamov A."/>
            <person name="Ahrendt S.R."/>
            <person name="Lipzen A."/>
            <person name="Sullivan W."/>
            <person name="Andreopoulos W.B."/>
            <person name="Clum A."/>
            <person name="Lindquist E."/>
            <person name="Daum C."/>
            <person name="Ramamoorthy G.K."/>
            <person name="Gryganskyi A."/>
            <person name="Culley D."/>
            <person name="Magnuson J.K."/>
            <person name="James T.Y."/>
            <person name="O'Malley M.A."/>
            <person name="Stajich J.E."/>
            <person name="Spatafora J.W."/>
            <person name="Visel A."/>
            <person name="Grigoriev I.V."/>
        </authorList>
    </citation>
    <scope>NUCLEOTIDE SEQUENCE [LARGE SCALE GENOMIC DNA]</scope>
    <source>
        <strain evidence="1 2">ATCC 12442</strain>
    </source>
</reference>
<gene>
    <name evidence="1" type="ORF">DL89DRAFT_112087</name>
</gene>
<comment type="caution">
    <text evidence="1">The sequence shown here is derived from an EMBL/GenBank/DDBJ whole genome shotgun (WGS) entry which is preliminary data.</text>
</comment>
<proteinExistence type="predicted"/>
<name>A0A1Y1WFJ1_9FUNG</name>
<protein>
    <submittedName>
        <fullName evidence="1">Uncharacterized protein</fullName>
    </submittedName>
</protein>
<dbReference type="RefSeq" id="XP_040745755.1">
    <property type="nucleotide sequence ID" value="XM_040883114.1"/>
</dbReference>
<evidence type="ECO:0000313" key="2">
    <source>
        <dbReference type="Proteomes" id="UP000193922"/>
    </source>
</evidence>
<sequence length="132" mass="14731">MVNANHPGSSLPRKHLRSSIYCAYSALSSKRDVECSMPCTHIACCIICRSCSFSRCSCRMRRTNSVSTIDRSNTGCVWWPICVPNSTPIAQMPAAIDLHRFAHPAYEHQLQSLPTHSALPVPLGEKPQVHRR</sequence>
<dbReference type="GeneID" id="63799762"/>
<evidence type="ECO:0000313" key="1">
    <source>
        <dbReference type="EMBL" id="ORX72331.1"/>
    </source>
</evidence>
<dbReference type="AlphaFoldDB" id="A0A1Y1WFJ1"/>
<organism evidence="1 2">
    <name type="scientific">Linderina pennispora</name>
    <dbReference type="NCBI Taxonomy" id="61395"/>
    <lineage>
        <taxon>Eukaryota</taxon>
        <taxon>Fungi</taxon>
        <taxon>Fungi incertae sedis</taxon>
        <taxon>Zoopagomycota</taxon>
        <taxon>Kickxellomycotina</taxon>
        <taxon>Kickxellomycetes</taxon>
        <taxon>Kickxellales</taxon>
        <taxon>Kickxellaceae</taxon>
        <taxon>Linderina</taxon>
    </lineage>
</organism>
<keyword evidence="2" id="KW-1185">Reference proteome</keyword>